<dbReference type="InterPro" id="IPR031100">
    <property type="entry name" value="LOG_fam"/>
</dbReference>
<dbReference type="OrthoDB" id="9801098at2"/>
<dbReference type="RefSeq" id="WP_073606732.1">
    <property type="nucleotide sequence ID" value="NZ_MRCG01000001.1"/>
</dbReference>
<dbReference type="InterPro" id="IPR005269">
    <property type="entry name" value="LOG"/>
</dbReference>
<dbReference type="SUPFAM" id="SSF102405">
    <property type="entry name" value="MCP/YpsA-like"/>
    <property type="match status" value="1"/>
</dbReference>
<sequence length="354" mass="39946">MVALPSNLPSSIQADLAAVFEQLPHLEHGKIIRQVLETILRMMGREADRLDWKILNYALLDMEQGFQVFYPYRHTRKITIFGSARTGAISPDYQLAEKFAKQITELGFMVMTGAGGGIMEAGNAGAGADQSFGLNIQLPFEQGANPVMEGDPKLINFKYFFTRKLFFLRESDALVLFPGGFGTQDEAFESLTLIQTGKADPMPIVMVDHPGGNYWQGWDNYIREHLLSRGLISPDDPSLYTITDNVDDACHAISSFYRVYHSCRYTSDRLIIRLKSDLPEGAIDLLNQEFGDILAKGKIEKSAALPEEQKDDTIALPRLVMHFNNRDFGRLHQLIWRLNDLGDHRPEAQHPEQK</sequence>
<evidence type="ECO:0000313" key="2">
    <source>
        <dbReference type="Proteomes" id="UP000185557"/>
    </source>
</evidence>
<dbReference type="EMBL" id="MRCG01000001">
    <property type="protein sequence ID" value="OKH50919.1"/>
    <property type="molecule type" value="Genomic_DNA"/>
</dbReference>
<dbReference type="Proteomes" id="UP000185557">
    <property type="component" value="Unassembled WGS sequence"/>
</dbReference>
<comment type="caution">
    <text evidence="1">The sequence shown here is derived from an EMBL/GenBank/DDBJ whole genome shotgun (WGS) entry which is preliminary data.</text>
</comment>
<dbReference type="STRING" id="549789.NIES30_02215"/>
<name>A0A1U7JB68_9CYAN</name>
<dbReference type="NCBIfam" id="TIGR00730">
    <property type="entry name" value="Rossman fold protein, TIGR00730 family"/>
    <property type="match status" value="1"/>
</dbReference>
<organism evidence="1 2">
    <name type="scientific">Phormidium tenue NIES-30</name>
    <dbReference type="NCBI Taxonomy" id="549789"/>
    <lineage>
        <taxon>Bacteria</taxon>
        <taxon>Bacillati</taxon>
        <taxon>Cyanobacteriota</taxon>
        <taxon>Cyanophyceae</taxon>
        <taxon>Oscillatoriophycideae</taxon>
        <taxon>Oscillatoriales</taxon>
        <taxon>Oscillatoriaceae</taxon>
        <taxon>Phormidium</taxon>
    </lineage>
</organism>
<dbReference type="Pfam" id="PF03641">
    <property type="entry name" value="Lysine_decarbox"/>
    <property type="match status" value="1"/>
</dbReference>
<protein>
    <submittedName>
        <fullName evidence="1">Rossman fold protein, TIGR00730 family</fullName>
    </submittedName>
</protein>
<dbReference type="PANTHER" id="PTHR43393">
    <property type="entry name" value="CYTOKININ RIBOSIDE 5'-MONOPHOSPHATE PHOSPHORIBOHYDROLASE"/>
    <property type="match status" value="1"/>
</dbReference>
<dbReference type="GO" id="GO:0016787">
    <property type="term" value="F:hydrolase activity"/>
    <property type="evidence" value="ECO:0007669"/>
    <property type="project" value="InterPro"/>
</dbReference>
<dbReference type="PANTHER" id="PTHR43393:SF2">
    <property type="entry name" value="CYTOKININ RIBOSIDE 5'-MONOPHOSPHATE PHOSPHORIBOHYDROLASE"/>
    <property type="match status" value="1"/>
</dbReference>
<dbReference type="Gene3D" id="3.40.50.450">
    <property type="match status" value="1"/>
</dbReference>
<dbReference type="GO" id="GO:0005829">
    <property type="term" value="C:cytosol"/>
    <property type="evidence" value="ECO:0007669"/>
    <property type="project" value="TreeGrafter"/>
</dbReference>
<accession>A0A1U7JB68</accession>
<evidence type="ECO:0000313" key="1">
    <source>
        <dbReference type="EMBL" id="OKH50919.1"/>
    </source>
</evidence>
<gene>
    <name evidence="1" type="ORF">NIES30_02215</name>
</gene>
<keyword evidence="2" id="KW-1185">Reference proteome</keyword>
<dbReference type="GO" id="GO:0009691">
    <property type="term" value="P:cytokinin biosynthetic process"/>
    <property type="evidence" value="ECO:0007669"/>
    <property type="project" value="InterPro"/>
</dbReference>
<proteinExistence type="predicted"/>
<dbReference type="InterPro" id="IPR052341">
    <property type="entry name" value="LOG_family_nucleotidases"/>
</dbReference>
<reference evidence="1 2" key="1">
    <citation type="submission" date="2016-11" db="EMBL/GenBank/DDBJ databases">
        <title>Draft Genome Sequences of Nine Cyanobacterial Strains from Diverse Habitats.</title>
        <authorList>
            <person name="Zhu T."/>
            <person name="Hou S."/>
            <person name="Lu X."/>
            <person name="Hess W.R."/>
        </authorList>
    </citation>
    <scope>NUCLEOTIDE SEQUENCE [LARGE SCALE GENOMIC DNA]</scope>
    <source>
        <strain evidence="1 2">NIES-30</strain>
    </source>
</reference>
<dbReference type="AlphaFoldDB" id="A0A1U7JB68"/>